<dbReference type="EMBL" id="CAKXAJ010025717">
    <property type="protein sequence ID" value="CAH2243115.1"/>
    <property type="molecule type" value="Genomic_DNA"/>
</dbReference>
<gene>
    <name evidence="2" type="primary">jg14411</name>
    <name evidence="2" type="ORF">PAEG_LOCUS19319</name>
</gene>
<dbReference type="AlphaFoldDB" id="A0A8S4RWE5"/>
<evidence type="ECO:0000313" key="2">
    <source>
        <dbReference type="EMBL" id="CAH2243115.1"/>
    </source>
</evidence>
<organism evidence="2 3">
    <name type="scientific">Pararge aegeria aegeria</name>
    <dbReference type="NCBI Taxonomy" id="348720"/>
    <lineage>
        <taxon>Eukaryota</taxon>
        <taxon>Metazoa</taxon>
        <taxon>Ecdysozoa</taxon>
        <taxon>Arthropoda</taxon>
        <taxon>Hexapoda</taxon>
        <taxon>Insecta</taxon>
        <taxon>Pterygota</taxon>
        <taxon>Neoptera</taxon>
        <taxon>Endopterygota</taxon>
        <taxon>Lepidoptera</taxon>
        <taxon>Glossata</taxon>
        <taxon>Ditrysia</taxon>
        <taxon>Papilionoidea</taxon>
        <taxon>Nymphalidae</taxon>
        <taxon>Satyrinae</taxon>
        <taxon>Satyrini</taxon>
        <taxon>Parargina</taxon>
        <taxon>Pararge</taxon>
    </lineage>
</organism>
<sequence>MPKRKRSETESLDYIKKKIKKLERKLLNSKRRSTSDSESSVELRAEQSVETDLIGDLLLDDEPRPSTSTSHPEPSQNAEVIQPTEENLGEEGPADPETQLDELTLEILGENPSMRPVKCSDQAVVGLIGLAL</sequence>
<feature type="region of interest" description="Disordered" evidence="1">
    <location>
        <begin position="26"/>
        <end position="99"/>
    </location>
</feature>
<reference evidence="2" key="1">
    <citation type="submission" date="2022-03" db="EMBL/GenBank/DDBJ databases">
        <authorList>
            <person name="Lindestad O."/>
        </authorList>
    </citation>
    <scope>NUCLEOTIDE SEQUENCE</scope>
</reference>
<protein>
    <submittedName>
        <fullName evidence="2">Jg14411 protein</fullName>
    </submittedName>
</protein>
<feature type="compositionally biased region" description="Acidic residues" evidence="1">
    <location>
        <begin position="87"/>
        <end position="99"/>
    </location>
</feature>
<dbReference type="Proteomes" id="UP000838756">
    <property type="component" value="Unassembled WGS sequence"/>
</dbReference>
<evidence type="ECO:0000256" key="1">
    <source>
        <dbReference type="SAM" id="MobiDB-lite"/>
    </source>
</evidence>
<feature type="compositionally biased region" description="Polar residues" evidence="1">
    <location>
        <begin position="65"/>
        <end position="79"/>
    </location>
</feature>
<evidence type="ECO:0000313" key="3">
    <source>
        <dbReference type="Proteomes" id="UP000838756"/>
    </source>
</evidence>
<accession>A0A8S4RWE5</accession>
<proteinExistence type="predicted"/>
<comment type="caution">
    <text evidence="2">The sequence shown here is derived from an EMBL/GenBank/DDBJ whole genome shotgun (WGS) entry which is preliminary data.</text>
</comment>
<keyword evidence="3" id="KW-1185">Reference proteome</keyword>
<name>A0A8S4RWE5_9NEOP</name>